<name>A0AAV7IAP4_COTGL</name>
<feature type="signal peptide" evidence="1">
    <location>
        <begin position="1"/>
        <end position="22"/>
    </location>
</feature>
<keyword evidence="4" id="KW-1185">Reference proteome</keyword>
<evidence type="ECO:0000313" key="3">
    <source>
        <dbReference type="EMBL" id="KAH0547305.1"/>
    </source>
</evidence>
<organism evidence="3 4">
    <name type="scientific">Cotesia glomerata</name>
    <name type="common">Lepidopteran parasitic wasp</name>
    <name type="synonym">Apanteles glomeratus</name>
    <dbReference type="NCBI Taxonomy" id="32391"/>
    <lineage>
        <taxon>Eukaryota</taxon>
        <taxon>Metazoa</taxon>
        <taxon>Ecdysozoa</taxon>
        <taxon>Arthropoda</taxon>
        <taxon>Hexapoda</taxon>
        <taxon>Insecta</taxon>
        <taxon>Pterygota</taxon>
        <taxon>Neoptera</taxon>
        <taxon>Endopterygota</taxon>
        <taxon>Hymenoptera</taxon>
        <taxon>Apocrita</taxon>
        <taxon>Ichneumonoidea</taxon>
        <taxon>Braconidae</taxon>
        <taxon>Microgastrinae</taxon>
        <taxon>Cotesia</taxon>
    </lineage>
</organism>
<sequence>MASKMFLLAFFVVSIFAASVSGENCVKSGKICHDHAECCNPNDKCYVESLANFTSTCRGEGFLGGSCKNNIDCSRITGGTCDNGICACQSGYTESKKNLCNPDVKDPNITYARK</sequence>
<keyword evidence="1" id="KW-0732">Signal</keyword>
<reference evidence="3 4" key="1">
    <citation type="journal article" date="2021" name="J. Hered.">
        <title>A chromosome-level genome assembly of the parasitoid wasp, Cotesia glomerata (Hymenoptera: Braconidae).</title>
        <authorList>
            <person name="Pinto B.J."/>
            <person name="Weis J.J."/>
            <person name="Gamble T."/>
            <person name="Ode P.J."/>
            <person name="Paul R."/>
            <person name="Zaspel J.M."/>
        </authorList>
    </citation>
    <scope>NUCLEOTIDE SEQUENCE [LARGE SCALE GENOMIC DNA]</scope>
    <source>
        <strain evidence="3">CgM1</strain>
    </source>
</reference>
<evidence type="ECO:0000259" key="2">
    <source>
        <dbReference type="Pfam" id="PF01683"/>
    </source>
</evidence>
<dbReference type="AlphaFoldDB" id="A0AAV7IAP4"/>
<feature type="chain" id="PRO_5043709174" description="EB domain-containing protein" evidence="1">
    <location>
        <begin position="23"/>
        <end position="114"/>
    </location>
</feature>
<accession>A0AAV7IAP4</accession>
<comment type="caution">
    <text evidence="3">The sequence shown here is derived from an EMBL/GenBank/DDBJ whole genome shotgun (WGS) entry which is preliminary data.</text>
</comment>
<evidence type="ECO:0000256" key="1">
    <source>
        <dbReference type="SAM" id="SignalP"/>
    </source>
</evidence>
<dbReference type="EMBL" id="JAHXZJ010002237">
    <property type="protein sequence ID" value="KAH0547305.1"/>
    <property type="molecule type" value="Genomic_DNA"/>
</dbReference>
<dbReference type="InterPro" id="IPR006149">
    <property type="entry name" value="EB_dom"/>
</dbReference>
<protein>
    <recommendedName>
        <fullName evidence="2">EB domain-containing protein</fullName>
    </recommendedName>
</protein>
<gene>
    <name evidence="3" type="ORF">KQX54_018598</name>
</gene>
<proteinExistence type="predicted"/>
<feature type="domain" description="EB" evidence="2">
    <location>
        <begin position="54"/>
        <end position="100"/>
    </location>
</feature>
<evidence type="ECO:0000313" key="4">
    <source>
        <dbReference type="Proteomes" id="UP000826195"/>
    </source>
</evidence>
<dbReference type="Proteomes" id="UP000826195">
    <property type="component" value="Unassembled WGS sequence"/>
</dbReference>
<dbReference type="Pfam" id="PF01683">
    <property type="entry name" value="EB"/>
    <property type="match status" value="1"/>
</dbReference>